<dbReference type="InterPro" id="IPR002843">
    <property type="entry name" value="ATPase_V0-cplx_csu/dsu"/>
</dbReference>
<evidence type="ECO:0000313" key="1">
    <source>
        <dbReference type="EMBL" id="KAF9626642.1"/>
    </source>
</evidence>
<dbReference type="SUPFAM" id="SSF103486">
    <property type="entry name" value="V-type ATP synthase subunit C"/>
    <property type="match status" value="1"/>
</dbReference>
<dbReference type="InterPro" id="IPR036079">
    <property type="entry name" value="ATPase_csu/dsu_sf"/>
</dbReference>
<dbReference type="Pfam" id="PF01992">
    <property type="entry name" value="vATP-synt_AC39"/>
    <property type="match status" value="1"/>
</dbReference>
<organism evidence="1 2">
    <name type="scientific">Coptis chinensis</name>
    <dbReference type="NCBI Taxonomy" id="261450"/>
    <lineage>
        <taxon>Eukaryota</taxon>
        <taxon>Viridiplantae</taxon>
        <taxon>Streptophyta</taxon>
        <taxon>Embryophyta</taxon>
        <taxon>Tracheophyta</taxon>
        <taxon>Spermatophyta</taxon>
        <taxon>Magnoliopsida</taxon>
        <taxon>Ranunculales</taxon>
        <taxon>Ranunculaceae</taxon>
        <taxon>Coptidoideae</taxon>
        <taxon>Coptis</taxon>
    </lineage>
</organism>
<dbReference type="InterPro" id="IPR016727">
    <property type="entry name" value="ATPase_V0-cplx_dsu"/>
</dbReference>
<dbReference type="OrthoDB" id="1702284at2759"/>
<name>A0A835J2B2_9MAGN</name>
<dbReference type="EMBL" id="JADFTS010000001">
    <property type="protein sequence ID" value="KAF9626642.1"/>
    <property type="molecule type" value="Genomic_DNA"/>
</dbReference>
<proteinExistence type="predicted"/>
<comment type="caution">
    <text evidence="1">The sequence shown here is derived from an EMBL/GenBank/DDBJ whole genome shotgun (WGS) entry which is preliminary data.</text>
</comment>
<accession>A0A835J2B2</accession>
<dbReference type="GO" id="GO:0033179">
    <property type="term" value="C:proton-transporting V-type ATPase, V0 domain"/>
    <property type="evidence" value="ECO:0007669"/>
    <property type="project" value="InterPro"/>
</dbReference>
<dbReference type="AlphaFoldDB" id="A0A835J2B2"/>
<dbReference type="Proteomes" id="UP000631114">
    <property type="component" value="Unassembled WGS sequence"/>
</dbReference>
<keyword evidence="2" id="KW-1185">Reference proteome</keyword>
<gene>
    <name evidence="1" type="ORF">IFM89_037623</name>
</gene>
<evidence type="ECO:0000313" key="2">
    <source>
        <dbReference type="Proteomes" id="UP000631114"/>
    </source>
</evidence>
<dbReference type="GO" id="GO:0046961">
    <property type="term" value="F:proton-transporting ATPase activity, rotational mechanism"/>
    <property type="evidence" value="ECO:0007669"/>
    <property type="project" value="InterPro"/>
</dbReference>
<reference evidence="1 2" key="1">
    <citation type="submission" date="2020-10" db="EMBL/GenBank/DDBJ databases">
        <title>The Coptis chinensis genome and diversification of protoberbering-type alkaloids.</title>
        <authorList>
            <person name="Wang B."/>
            <person name="Shu S."/>
            <person name="Song C."/>
            <person name="Liu Y."/>
        </authorList>
    </citation>
    <scope>NUCLEOTIDE SEQUENCE [LARGE SCALE GENOMIC DNA]</scope>
    <source>
        <strain evidence="1">HL-2020</strain>
        <tissue evidence="1">Leaf</tissue>
    </source>
</reference>
<sequence length="138" mass="16196">MLHSLDEYSSSTFFLSRLLVLRLLKISRELYRLVLVDTTLAPYFSECITSEGLDDMNIEIMRNTLYKAYLEDFYRFCRKRQCAFCFSALALHPTRDDRRKLYSSFGLCKVAPQAYFCFHPYGHEELAVCEDIDQVSSL</sequence>
<protein>
    <submittedName>
        <fullName evidence="1">Uncharacterized protein</fullName>
    </submittedName>
</protein>
<dbReference type="PANTHER" id="PTHR11028">
    <property type="entry name" value="VACUOLAR ATP SYNTHASE SUBUNIT AC39"/>
    <property type="match status" value="1"/>
</dbReference>